<evidence type="ECO:0000313" key="8">
    <source>
        <dbReference type="EMBL" id="GAA5190456.1"/>
    </source>
</evidence>
<keyword evidence="4" id="KW-0411">Iron-sulfur</keyword>
<dbReference type="PANTHER" id="PTHR21496:SF0">
    <property type="entry name" value="RIESKE DOMAIN-CONTAINING PROTEIN"/>
    <property type="match status" value="1"/>
</dbReference>
<comment type="similarity">
    <text evidence="6">Belongs to the bacterial ring-hydroxylating dioxygenase ferredoxin component family.</text>
</comment>
<keyword evidence="2" id="KW-0479">Metal-binding</keyword>
<evidence type="ECO:0000256" key="1">
    <source>
        <dbReference type="ARBA" id="ARBA00022714"/>
    </source>
</evidence>
<sequence>MGDNWVSACPREALRSGEMTMEELSGNEIVLADVDGEVFAFDGICTHALGYLDQGDLDGYQVLCPLHEGRFDIRTGKVVAGEPDEPIAVYPTKVQDGTVYVNVPE</sequence>
<evidence type="ECO:0000256" key="4">
    <source>
        <dbReference type="ARBA" id="ARBA00023014"/>
    </source>
</evidence>
<feature type="domain" description="Rieske" evidence="7">
    <location>
        <begin position="5"/>
        <end position="101"/>
    </location>
</feature>
<dbReference type="PANTHER" id="PTHR21496">
    <property type="entry name" value="FERREDOXIN-RELATED"/>
    <property type="match status" value="1"/>
</dbReference>
<proteinExistence type="inferred from homology"/>
<protein>
    <submittedName>
        <fullName evidence="8">Non-heme iron oxygenase ferredoxin subunit</fullName>
    </submittedName>
</protein>
<keyword evidence="9" id="KW-1185">Reference proteome</keyword>
<dbReference type="Gene3D" id="2.102.10.10">
    <property type="entry name" value="Rieske [2Fe-2S] iron-sulphur domain"/>
    <property type="match status" value="1"/>
</dbReference>
<comment type="caution">
    <text evidence="8">The sequence shown here is derived from an EMBL/GenBank/DDBJ whole genome shotgun (WGS) entry which is preliminary data.</text>
</comment>
<evidence type="ECO:0000256" key="5">
    <source>
        <dbReference type="ARBA" id="ARBA00034078"/>
    </source>
</evidence>
<evidence type="ECO:0000259" key="7">
    <source>
        <dbReference type="PROSITE" id="PS51296"/>
    </source>
</evidence>
<comment type="cofactor">
    <cofactor evidence="5">
        <name>[2Fe-2S] cluster</name>
        <dbReference type="ChEBI" id="CHEBI:190135"/>
    </cofactor>
</comment>
<evidence type="ECO:0000256" key="3">
    <source>
        <dbReference type="ARBA" id="ARBA00023004"/>
    </source>
</evidence>
<keyword evidence="1" id="KW-0001">2Fe-2S</keyword>
<name>A0ABP9S257_9ACTN</name>
<dbReference type="PROSITE" id="PS51296">
    <property type="entry name" value="RIESKE"/>
    <property type="match status" value="1"/>
</dbReference>
<dbReference type="RefSeq" id="WP_345632648.1">
    <property type="nucleotide sequence ID" value="NZ_BAABJQ010000014.1"/>
</dbReference>
<evidence type="ECO:0000256" key="2">
    <source>
        <dbReference type="ARBA" id="ARBA00022723"/>
    </source>
</evidence>
<gene>
    <name evidence="8" type="ORF">GCM10023322_45620</name>
</gene>
<dbReference type="InterPro" id="IPR017941">
    <property type="entry name" value="Rieske_2Fe-2S"/>
</dbReference>
<dbReference type="Pfam" id="PF00355">
    <property type="entry name" value="Rieske"/>
    <property type="match status" value="1"/>
</dbReference>
<evidence type="ECO:0000313" key="9">
    <source>
        <dbReference type="Proteomes" id="UP001501570"/>
    </source>
</evidence>
<dbReference type="EMBL" id="BAABJQ010000014">
    <property type="protein sequence ID" value="GAA5190456.1"/>
    <property type="molecule type" value="Genomic_DNA"/>
</dbReference>
<keyword evidence="3" id="KW-0408">Iron</keyword>
<dbReference type="CDD" id="cd03528">
    <property type="entry name" value="Rieske_RO_ferredoxin"/>
    <property type="match status" value="1"/>
</dbReference>
<dbReference type="InterPro" id="IPR036922">
    <property type="entry name" value="Rieske_2Fe-2S_sf"/>
</dbReference>
<organism evidence="8 9">
    <name type="scientific">Rugosimonospora acidiphila</name>
    <dbReference type="NCBI Taxonomy" id="556531"/>
    <lineage>
        <taxon>Bacteria</taxon>
        <taxon>Bacillati</taxon>
        <taxon>Actinomycetota</taxon>
        <taxon>Actinomycetes</taxon>
        <taxon>Micromonosporales</taxon>
        <taxon>Micromonosporaceae</taxon>
        <taxon>Rugosimonospora</taxon>
    </lineage>
</organism>
<evidence type="ECO:0000256" key="6">
    <source>
        <dbReference type="ARBA" id="ARBA00038001"/>
    </source>
</evidence>
<dbReference type="SUPFAM" id="SSF50022">
    <property type="entry name" value="ISP domain"/>
    <property type="match status" value="1"/>
</dbReference>
<dbReference type="Proteomes" id="UP001501570">
    <property type="component" value="Unassembled WGS sequence"/>
</dbReference>
<accession>A0ABP9S257</accession>
<reference evidence="9" key="1">
    <citation type="journal article" date="2019" name="Int. J. Syst. Evol. Microbiol.">
        <title>The Global Catalogue of Microorganisms (GCM) 10K type strain sequencing project: providing services to taxonomists for standard genome sequencing and annotation.</title>
        <authorList>
            <consortium name="The Broad Institute Genomics Platform"/>
            <consortium name="The Broad Institute Genome Sequencing Center for Infectious Disease"/>
            <person name="Wu L."/>
            <person name="Ma J."/>
        </authorList>
    </citation>
    <scope>NUCLEOTIDE SEQUENCE [LARGE SCALE GENOMIC DNA]</scope>
    <source>
        <strain evidence="9">JCM 18304</strain>
    </source>
</reference>